<dbReference type="Proteomes" id="UP001144978">
    <property type="component" value="Unassembled WGS sequence"/>
</dbReference>
<proteinExistence type="predicted"/>
<accession>A0ACC1Q4K4</accession>
<sequence length="347" mass="38381">MRVVHADVVLRMHRRLVVSLVVPSPPSNRLAVVSSEVAVRLVRQHSAEHPTRGHSHSRTRVPSEASLGGPKRTLRLPHNPRVVCFGGGFGTTNTTLGQPQQNQQTGAACLAPLWASSLRTNSMTAPTFPGRRSLLGRGVSAPASDNQSSRNATQLQTSAGQSPRRKPWKTGFNRLIDALEITKELSSACEPLEIAVSALLVVLKALKKYIDTMEAVEALLARMESLRGMLEKVTKAGYANCPPMFKERLDIFARYAAMLPGWSVVDEAEALQSQQRMVRFINASDYMEKLEDWIKKLSWHVQSFILEGTITLELTVYEMAADVRQISKQMGERFDQVDNGIISKPSN</sequence>
<comment type="caution">
    <text evidence="1">The sequence shown here is derived from an EMBL/GenBank/DDBJ whole genome shotgun (WGS) entry which is preliminary data.</text>
</comment>
<evidence type="ECO:0000313" key="1">
    <source>
        <dbReference type="EMBL" id="KAJ3011095.1"/>
    </source>
</evidence>
<name>A0ACC1Q4K4_9APHY</name>
<gene>
    <name evidence="1" type="ORF">NUW54_g2289</name>
</gene>
<protein>
    <submittedName>
        <fullName evidence="1">Uncharacterized protein</fullName>
    </submittedName>
</protein>
<reference evidence="1" key="1">
    <citation type="submission" date="2022-08" db="EMBL/GenBank/DDBJ databases">
        <title>Genome Sequence of Pycnoporus sanguineus.</title>
        <authorList>
            <person name="Buettner E."/>
        </authorList>
    </citation>
    <scope>NUCLEOTIDE SEQUENCE</scope>
    <source>
        <strain evidence="1">CG-C14</strain>
    </source>
</reference>
<organism evidence="1 2">
    <name type="scientific">Trametes sanguinea</name>
    <dbReference type="NCBI Taxonomy" id="158606"/>
    <lineage>
        <taxon>Eukaryota</taxon>
        <taxon>Fungi</taxon>
        <taxon>Dikarya</taxon>
        <taxon>Basidiomycota</taxon>
        <taxon>Agaricomycotina</taxon>
        <taxon>Agaricomycetes</taxon>
        <taxon>Polyporales</taxon>
        <taxon>Polyporaceae</taxon>
        <taxon>Trametes</taxon>
    </lineage>
</organism>
<keyword evidence="2" id="KW-1185">Reference proteome</keyword>
<dbReference type="EMBL" id="JANSHE010000422">
    <property type="protein sequence ID" value="KAJ3011095.1"/>
    <property type="molecule type" value="Genomic_DNA"/>
</dbReference>
<evidence type="ECO:0000313" key="2">
    <source>
        <dbReference type="Proteomes" id="UP001144978"/>
    </source>
</evidence>